<protein>
    <submittedName>
        <fullName evidence="2">Beta-glucosidase</fullName>
        <ecNumber evidence="2">3.2.1.86</ecNumber>
    </submittedName>
</protein>
<gene>
    <name evidence="2" type="primary">gmuD_1</name>
    <name evidence="2" type="ORF">NCTC9183_05632</name>
</gene>
<dbReference type="GO" id="GO:0005829">
    <property type="term" value="C:cytosol"/>
    <property type="evidence" value="ECO:0007669"/>
    <property type="project" value="TreeGrafter"/>
</dbReference>
<dbReference type="EC" id="3.2.1.86" evidence="2"/>
<name>A0A4P0YE02_KLEPN</name>
<dbReference type="AlphaFoldDB" id="A0A4P0YE02"/>
<dbReference type="GO" id="GO:0016052">
    <property type="term" value="P:carbohydrate catabolic process"/>
    <property type="evidence" value="ECO:0007669"/>
    <property type="project" value="TreeGrafter"/>
</dbReference>
<dbReference type="Gene3D" id="3.20.20.80">
    <property type="entry name" value="Glycosidases"/>
    <property type="match status" value="1"/>
</dbReference>
<sequence>MILSADIDFLGVNYYVPRRVKARESEYDLDYFTPEYYFENAVNPQGRFNPYRDNNEILPQAIYDIAANIRDNYGNIKWYLAEIGIAMDRQSEGEPGADGVIDDTFRIQLMEEHLVQLHRAIADGANCFGVHQWTFIDNWSWINAFKRRYGLLATGSGDRRATDKTQCAVGLPNWRPATVLPAINSALRQRSLSPARKGGAREVTPVRLY</sequence>
<dbReference type="PANTHER" id="PTHR10353:SF139">
    <property type="entry name" value="6-PHOSPHO-BETA-GLUCOSIDASE GMUD"/>
    <property type="match status" value="1"/>
</dbReference>
<reference evidence="2" key="1">
    <citation type="submission" date="2019-04" db="EMBL/GenBank/DDBJ databases">
        <authorList>
            <consortium name="Pathogen Informatics"/>
        </authorList>
    </citation>
    <scope>NUCLEOTIDE SEQUENCE</scope>
    <source>
        <strain evidence="2">NCTC9183</strain>
    </source>
</reference>
<dbReference type="GO" id="GO:0008706">
    <property type="term" value="F:6-phospho-beta-glucosidase activity"/>
    <property type="evidence" value="ECO:0007669"/>
    <property type="project" value="UniProtKB-EC"/>
</dbReference>
<dbReference type="PANTHER" id="PTHR10353">
    <property type="entry name" value="GLYCOSYL HYDROLASE"/>
    <property type="match status" value="1"/>
</dbReference>
<keyword evidence="2" id="KW-0378">Hydrolase</keyword>
<dbReference type="Pfam" id="PF00232">
    <property type="entry name" value="Glyco_hydro_1"/>
    <property type="match status" value="1"/>
</dbReference>
<dbReference type="PRINTS" id="PR00131">
    <property type="entry name" value="GLHYDRLASE1"/>
</dbReference>
<dbReference type="InterPro" id="IPR001360">
    <property type="entry name" value="Glyco_hydro_1"/>
</dbReference>
<keyword evidence="2" id="KW-0326">Glycosidase</keyword>
<dbReference type="SUPFAM" id="SSF51445">
    <property type="entry name" value="(Trans)glycosidases"/>
    <property type="match status" value="1"/>
</dbReference>
<dbReference type="Proteomes" id="UP000507695">
    <property type="component" value="Unassembled WGS sequence"/>
</dbReference>
<evidence type="ECO:0000256" key="1">
    <source>
        <dbReference type="RuleBase" id="RU003690"/>
    </source>
</evidence>
<accession>A0A4P0YE02</accession>
<dbReference type="InterPro" id="IPR017853">
    <property type="entry name" value="GH"/>
</dbReference>
<comment type="similarity">
    <text evidence="1">Belongs to the glycosyl hydrolase 1 family.</text>
</comment>
<proteinExistence type="inferred from homology"/>
<evidence type="ECO:0000313" key="2">
    <source>
        <dbReference type="EMBL" id="VTM58613.1"/>
    </source>
</evidence>
<organism evidence="2">
    <name type="scientific">Klebsiella pneumoniae</name>
    <dbReference type="NCBI Taxonomy" id="573"/>
    <lineage>
        <taxon>Bacteria</taxon>
        <taxon>Pseudomonadati</taxon>
        <taxon>Pseudomonadota</taxon>
        <taxon>Gammaproteobacteria</taxon>
        <taxon>Enterobacterales</taxon>
        <taxon>Enterobacteriaceae</taxon>
        <taxon>Klebsiella/Raoultella group</taxon>
        <taxon>Klebsiella</taxon>
        <taxon>Klebsiella pneumoniae complex</taxon>
    </lineage>
</organism>
<dbReference type="EMBL" id="CABDVL010000003">
    <property type="protein sequence ID" value="VTM58613.1"/>
    <property type="molecule type" value="Genomic_DNA"/>
</dbReference>